<keyword evidence="1" id="KW-0472">Membrane</keyword>
<proteinExistence type="predicted"/>
<reference evidence="2 3" key="1">
    <citation type="submission" date="2022-04" db="EMBL/GenBank/DDBJ databases">
        <title>Halobacillus sp. isolated from saltern.</title>
        <authorList>
            <person name="Won M."/>
            <person name="Lee C.-M."/>
            <person name="Woen H.-Y."/>
            <person name="Kwon S.-W."/>
        </authorList>
    </citation>
    <scope>NUCLEOTIDE SEQUENCE [LARGE SCALE GENOMIC DNA]</scope>
    <source>
        <strain evidence="2 3">SSBR10-3</strain>
    </source>
</reference>
<protein>
    <submittedName>
        <fullName evidence="2">Uncharacterized protein</fullName>
    </submittedName>
</protein>
<evidence type="ECO:0000313" key="3">
    <source>
        <dbReference type="Proteomes" id="UP000831787"/>
    </source>
</evidence>
<evidence type="ECO:0000256" key="1">
    <source>
        <dbReference type="SAM" id="Phobius"/>
    </source>
</evidence>
<organism evidence="2 3">
    <name type="scientific">Halobacillus salinarum</name>
    <dbReference type="NCBI Taxonomy" id="2932257"/>
    <lineage>
        <taxon>Bacteria</taxon>
        <taxon>Bacillati</taxon>
        <taxon>Bacillota</taxon>
        <taxon>Bacilli</taxon>
        <taxon>Bacillales</taxon>
        <taxon>Bacillaceae</taxon>
        <taxon>Halobacillus</taxon>
    </lineage>
</organism>
<feature type="transmembrane region" description="Helical" evidence="1">
    <location>
        <begin position="31"/>
        <end position="50"/>
    </location>
</feature>
<name>A0ABY4EGX1_9BACI</name>
<dbReference type="RefSeq" id="WP_244708661.1">
    <property type="nucleotide sequence ID" value="NZ_CP095073.1"/>
</dbReference>
<keyword evidence="3" id="KW-1185">Reference proteome</keyword>
<keyword evidence="1" id="KW-0812">Transmembrane</keyword>
<sequence length="57" mass="6735">MLFLILYLGAGIVIGFLQKEPDSTNPEEEVIYILRTLLIIMAWPLWMIYWSKSRPNH</sequence>
<dbReference type="Proteomes" id="UP000831787">
    <property type="component" value="Chromosome"/>
</dbReference>
<evidence type="ECO:0000313" key="2">
    <source>
        <dbReference type="EMBL" id="UOQ43302.1"/>
    </source>
</evidence>
<gene>
    <name evidence="2" type="ORF">MUN89_15430</name>
</gene>
<dbReference type="EMBL" id="CP095073">
    <property type="protein sequence ID" value="UOQ43302.1"/>
    <property type="molecule type" value="Genomic_DNA"/>
</dbReference>
<keyword evidence="1" id="KW-1133">Transmembrane helix</keyword>
<accession>A0ABY4EGX1</accession>